<dbReference type="KEGG" id="txy:Thexy_0232"/>
<evidence type="ECO:0000313" key="2">
    <source>
        <dbReference type="EMBL" id="AEF16290.1"/>
    </source>
</evidence>
<name>F6BG00_THEXL</name>
<feature type="transmembrane region" description="Helical" evidence="1">
    <location>
        <begin position="12"/>
        <end position="31"/>
    </location>
</feature>
<proteinExistence type="predicted"/>
<keyword evidence="1" id="KW-1133">Transmembrane helix</keyword>
<organism evidence="2 3">
    <name type="scientific">Thermoanaerobacterium xylanolyticum (strain ATCC 49914 / DSM 7097 / LX-11)</name>
    <dbReference type="NCBI Taxonomy" id="858215"/>
    <lineage>
        <taxon>Bacteria</taxon>
        <taxon>Bacillati</taxon>
        <taxon>Bacillota</taxon>
        <taxon>Clostridia</taxon>
        <taxon>Thermoanaerobacterales</taxon>
        <taxon>Thermoanaerobacteraceae</taxon>
        <taxon>Thermoanaerobacterium</taxon>
    </lineage>
</organism>
<sequence>MVLKNQLKNRKLGYYFIFAGALMISFAEIIIRYISVGDFTEGLFIGIGIGLEILGVIAIGKYYNSRKGPINETKHK</sequence>
<keyword evidence="1" id="KW-0472">Membrane</keyword>
<accession>F6BG00</accession>
<gene>
    <name evidence="2" type="ordered locus">Thexy_0232</name>
</gene>
<dbReference type="RefSeq" id="WP_013787050.1">
    <property type="nucleotide sequence ID" value="NC_015555.1"/>
</dbReference>
<keyword evidence="1" id="KW-0812">Transmembrane</keyword>
<dbReference type="HOGENOM" id="CLU_2738749_0_0_9"/>
<evidence type="ECO:0000313" key="3">
    <source>
        <dbReference type="Proteomes" id="UP000007239"/>
    </source>
</evidence>
<keyword evidence="3" id="KW-1185">Reference proteome</keyword>
<protein>
    <submittedName>
        <fullName evidence="2">Uncharacterized protein</fullName>
    </submittedName>
</protein>
<feature type="transmembrane region" description="Helical" evidence="1">
    <location>
        <begin position="43"/>
        <end position="63"/>
    </location>
</feature>
<dbReference type="Proteomes" id="UP000007239">
    <property type="component" value="Chromosome"/>
</dbReference>
<dbReference type="AlphaFoldDB" id="F6BG00"/>
<reference evidence="2" key="1">
    <citation type="submission" date="2011-05" db="EMBL/GenBank/DDBJ databases">
        <title>Complete sequence of Thermoanaerobacterium xylanolyticum LX-11.</title>
        <authorList>
            <consortium name="US DOE Joint Genome Institute"/>
            <person name="Lucas S."/>
            <person name="Han J."/>
            <person name="Lapidus A."/>
            <person name="Cheng J.-F."/>
            <person name="Goodwin L."/>
            <person name="Pitluck S."/>
            <person name="Peters L."/>
            <person name="Mikhailova N."/>
            <person name="Lu M."/>
            <person name="Han C."/>
            <person name="Tapia R."/>
            <person name="Land M."/>
            <person name="Hauser L."/>
            <person name="Kyrpides N."/>
            <person name="Ivanova N."/>
            <person name="Pagani I."/>
            <person name="Hemme C."/>
            <person name="Woyke T."/>
        </authorList>
    </citation>
    <scope>NUCLEOTIDE SEQUENCE</scope>
    <source>
        <strain evidence="2">LX-11</strain>
    </source>
</reference>
<dbReference type="EMBL" id="CP002739">
    <property type="protein sequence ID" value="AEF16290.1"/>
    <property type="molecule type" value="Genomic_DNA"/>
</dbReference>
<evidence type="ECO:0000256" key="1">
    <source>
        <dbReference type="SAM" id="Phobius"/>
    </source>
</evidence>